<reference evidence="3 4" key="1">
    <citation type="submission" date="2020-03" db="EMBL/GenBank/DDBJ databases">
        <title>Sequencing the genomes of 1000 actinobacteria strains.</title>
        <authorList>
            <person name="Klenk H.-P."/>
        </authorList>
    </citation>
    <scope>NUCLEOTIDE SEQUENCE [LARGE SCALE GENOMIC DNA]</scope>
    <source>
        <strain evidence="3 4">DSM 45685</strain>
    </source>
</reference>
<feature type="compositionally biased region" description="Basic and acidic residues" evidence="1">
    <location>
        <begin position="24"/>
        <end position="34"/>
    </location>
</feature>
<feature type="region of interest" description="Disordered" evidence="1">
    <location>
        <begin position="15"/>
        <end position="40"/>
    </location>
</feature>
<sequence>MAGLSEAEQQVWEAFPAGMPADLRTGEQEKDTPERGQSWGPERTVRASVLKTLLLERRAAEPGHVARLSLVGARIVGPLDLTDAEIGVTLELTECHFDQEVTVANARTRRLDFSGSSLPGLHARQARIEGDLVLRDCEIPAGIRLAGAQLGGILLLNYARLGASNGYALHAARLVIDHSIYCAHFEAAGGIYLVGARIGGGLHMLEARVTSRERDALEASRTTIHDDCNLVEGCRFDGAIRLVQAHVHGQINLSGAHLDNPDGPAVIADNLRVDQNLYCANLTANAEFRLLGAHIAGDLVLSGAHLNNAGGHALDGGSLVVERGLRCDEGFVADGGLRLIGSQANVFELLPAREITGDIDLRYARFGLLRDDVSSISGTVQLDGSVYDALDPLLSVADRLNWLARQPDGYRPLPYEQLAITYRRLGHDADARRVLLAKQRRRRKTLSLPAKTWGLLQDWTVGYGYLPGRAAMWLLTLLSIGTVLFWFDPPTQIQSGTGFNAFFYTLDVLVPVLKLGQQNAFAPSETTQWFAYLLTIIGWVLATTVATGITRTLTRN</sequence>
<name>A0A7X5ZTI0_9PSEU</name>
<feature type="transmembrane region" description="Helical" evidence="2">
    <location>
        <begin position="529"/>
        <end position="550"/>
    </location>
</feature>
<evidence type="ECO:0000313" key="3">
    <source>
        <dbReference type="EMBL" id="NIJ14636.1"/>
    </source>
</evidence>
<dbReference type="AlphaFoldDB" id="A0A7X5ZTI0"/>
<keyword evidence="2" id="KW-0812">Transmembrane</keyword>
<feature type="transmembrane region" description="Helical" evidence="2">
    <location>
        <begin position="499"/>
        <end position="517"/>
    </location>
</feature>
<keyword evidence="2" id="KW-1133">Transmembrane helix</keyword>
<gene>
    <name evidence="3" type="ORF">FHU38_005037</name>
</gene>
<feature type="transmembrane region" description="Helical" evidence="2">
    <location>
        <begin position="470"/>
        <end position="487"/>
    </location>
</feature>
<keyword evidence="2" id="KW-0472">Membrane</keyword>
<dbReference type="Proteomes" id="UP000545493">
    <property type="component" value="Unassembled WGS sequence"/>
</dbReference>
<evidence type="ECO:0000256" key="1">
    <source>
        <dbReference type="SAM" id="MobiDB-lite"/>
    </source>
</evidence>
<protein>
    <recommendedName>
        <fullName evidence="5">Membrane-associated oxidoreductase</fullName>
    </recommendedName>
</protein>
<comment type="caution">
    <text evidence="3">The sequence shown here is derived from an EMBL/GenBank/DDBJ whole genome shotgun (WGS) entry which is preliminary data.</text>
</comment>
<evidence type="ECO:0008006" key="5">
    <source>
        <dbReference type="Google" id="ProtNLM"/>
    </source>
</evidence>
<keyword evidence="4" id="KW-1185">Reference proteome</keyword>
<organism evidence="3 4">
    <name type="scientific">Saccharomonospora amisosensis</name>
    <dbReference type="NCBI Taxonomy" id="1128677"/>
    <lineage>
        <taxon>Bacteria</taxon>
        <taxon>Bacillati</taxon>
        <taxon>Actinomycetota</taxon>
        <taxon>Actinomycetes</taxon>
        <taxon>Pseudonocardiales</taxon>
        <taxon>Pseudonocardiaceae</taxon>
        <taxon>Saccharomonospora</taxon>
    </lineage>
</organism>
<dbReference type="EMBL" id="JAAOYM010000002">
    <property type="protein sequence ID" value="NIJ14636.1"/>
    <property type="molecule type" value="Genomic_DNA"/>
</dbReference>
<evidence type="ECO:0000313" key="4">
    <source>
        <dbReference type="Proteomes" id="UP000545493"/>
    </source>
</evidence>
<evidence type="ECO:0000256" key="2">
    <source>
        <dbReference type="SAM" id="Phobius"/>
    </source>
</evidence>
<accession>A0A7X5ZTI0</accession>
<proteinExistence type="predicted"/>